<evidence type="ECO:0000313" key="3">
    <source>
        <dbReference type="EMBL" id="ARU98275.1"/>
    </source>
</evidence>
<organism evidence="2 5">
    <name type="scientific">Tatumella citrea</name>
    <name type="common">Pantoea citrea</name>
    <dbReference type="NCBI Taxonomy" id="53336"/>
    <lineage>
        <taxon>Bacteria</taxon>
        <taxon>Pseudomonadati</taxon>
        <taxon>Pseudomonadota</taxon>
        <taxon>Gammaproteobacteria</taxon>
        <taxon>Enterobacterales</taxon>
        <taxon>Erwiniaceae</taxon>
        <taxon>Tatumella</taxon>
    </lineage>
</organism>
<protein>
    <submittedName>
        <fullName evidence="2">Uncharacterized protein</fullName>
    </submittedName>
</protein>
<proteinExistence type="predicted"/>
<dbReference type="EMBL" id="CP015581">
    <property type="protein sequence ID" value="ARU98275.1"/>
    <property type="molecule type" value="Genomic_DNA"/>
</dbReference>
<keyword evidence="4" id="KW-1185">Reference proteome</keyword>
<evidence type="ECO:0000256" key="1">
    <source>
        <dbReference type="SAM" id="Phobius"/>
    </source>
</evidence>
<dbReference type="EMBL" id="CP015579">
    <property type="protein sequence ID" value="ARU94235.1"/>
    <property type="molecule type" value="Genomic_DNA"/>
</dbReference>
<sequence length="63" mass="7355">MQLNKVGIFVVYLIKTEILFTILSVNMIISGLLLYVFGYSQQFLIKNYNQVDYSQKNTVVFIK</sequence>
<evidence type="ECO:0000313" key="5">
    <source>
        <dbReference type="Proteomes" id="UP000195814"/>
    </source>
</evidence>
<keyword evidence="1" id="KW-0472">Membrane</keyword>
<dbReference type="Proteomes" id="UP000195729">
    <property type="component" value="Chromosome"/>
</dbReference>
<name>A0A1Y0LKD6_TATCI</name>
<accession>A0A1Y0LKD6</accession>
<keyword evidence="1" id="KW-0812">Transmembrane</keyword>
<gene>
    <name evidence="2" type="ORF">A7K98_10890</name>
    <name evidence="3" type="ORF">A7K99_10890</name>
</gene>
<evidence type="ECO:0000313" key="2">
    <source>
        <dbReference type="EMBL" id="ARU94235.1"/>
    </source>
</evidence>
<dbReference type="KEGG" id="tci:A7K98_10890"/>
<evidence type="ECO:0000313" key="4">
    <source>
        <dbReference type="Proteomes" id="UP000195729"/>
    </source>
</evidence>
<feature type="transmembrane region" description="Helical" evidence="1">
    <location>
        <begin position="18"/>
        <end position="37"/>
    </location>
</feature>
<keyword evidence="1" id="KW-1133">Transmembrane helix</keyword>
<dbReference type="Proteomes" id="UP000195814">
    <property type="component" value="Chromosome"/>
</dbReference>
<dbReference type="AlphaFoldDB" id="A0A1Y0LKD6"/>
<reference evidence="4 5" key="1">
    <citation type="submission" date="2016-05" db="EMBL/GenBank/DDBJ databases">
        <title>Complete genome sequence of two 2,5-diketo-D-glunonic acid producing strain Tatumella citrea.</title>
        <authorList>
            <person name="Duan C."/>
            <person name="Yang J."/>
            <person name="Yang S."/>
        </authorList>
    </citation>
    <scope>NUCLEOTIDE SEQUENCE [LARGE SCALE GENOMIC DNA]</scope>
    <source>
        <strain evidence="3 4">ATCC 39140</strain>
        <strain evidence="2 5">DSM 13699</strain>
    </source>
</reference>